<dbReference type="InterPro" id="IPR001029">
    <property type="entry name" value="Flagellin_N"/>
</dbReference>
<dbReference type="Pfam" id="PF00669">
    <property type="entry name" value="Flagellin_N"/>
    <property type="match status" value="1"/>
</dbReference>
<dbReference type="GO" id="GO:0009288">
    <property type="term" value="C:bacterial-type flagellum"/>
    <property type="evidence" value="ECO:0007669"/>
    <property type="project" value="UniProtKB-SubCell"/>
</dbReference>
<accession>A0A1H3M4E4</accession>
<reference evidence="7 8" key="1">
    <citation type="submission" date="2016-10" db="EMBL/GenBank/DDBJ databases">
        <authorList>
            <person name="de Groot N.N."/>
        </authorList>
    </citation>
    <scope>NUCLEOTIDE SEQUENCE [LARGE SCALE GENOMIC DNA]</scope>
    <source>
        <strain evidence="7 8">DSM 14045</strain>
    </source>
</reference>
<evidence type="ECO:0000256" key="3">
    <source>
        <dbReference type="ARBA" id="ARBA00023143"/>
    </source>
</evidence>
<dbReference type="Proteomes" id="UP000183918">
    <property type="component" value="Unassembled WGS sequence"/>
</dbReference>
<evidence type="ECO:0000256" key="1">
    <source>
        <dbReference type="ARBA" id="ARBA00005709"/>
    </source>
</evidence>
<dbReference type="OrthoDB" id="9796789at2"/>
<evidence type="ECO:0000259" key="5">
    <source>
        <dbReference type="Pfam" id="PF00669"/>
    </source>
</evidence>
<dbReference type="InterPro" id="IPR001492">
    <property type="entry name" value="Flagellin"/>
</dbReference>
<dbReference type="GO" id="GO:0005576">
    <property type="term" value="C:extracellular region"/>
    <property type="evidence" value="ECO:0007669"/>
    <property type="project" value="UniProtKB-SubCell"/>
</dbReference>
<evidence type="ECO:0000256" key="4">
    <source>
        <dbReference type="RuleBase" id="RU362073"/>
    </source>
</evidence>
<dbReference type="EMBL" id="FNPG01000030">
    <property type="protein sequence ID" value="SDY71089.1"/>
    <property type="molecule type" value="Genomic_DNA"/>
</dbReference>
<dbReference type="InterPro" id="IPR046358">
    <property type="entry name" value="Flagellin_C"/>
</dbReference>
<feature type="domain" description="Flagellin C-terminal" evidence="6">
    <location>
        <begin position="396"/>
        <end position="481"/>
    </location>
</feature>
<keyword evidence="7" id="KW-0282">Flagellum</keyword>
<dbReference type="Gene3D" id="6.10.10.10">
    <property type="entry name" value="Flagellar export chaperone, C-terminal domain"/>
    <property type="match status" value="1"/>
</dbReference>
<dbReference type="Gene3D" id="1.20.1330.10">
    <property type="entry name" value="f41 fragment of flagellin, N-terminal domain"/>
    <property type="match status" value="2"/>
</dbReference>
<dbReference type="PRINTS" id="PR00207">
    <property type="entry name" value="FLAGELLIN"/>
</dbReference>
<feature type="domain" description="Flagellin N-terminal" evidence="5">
    <location>
        <begin position="3"/>
        <end position="140"/>
    </location>
</feature>
<comment type="function">
    <text evidence="4">Flagellin is the subunit protein which polymerizes to form the filaments of bacterial flagella.</text>
</comment>
<dbReference type="Pfam" id="PF00700">
    <property type="entry name" value="Flagellin_C"/>
    <property type="match status" value="1"/>
</dbReference>
<evidence type="ECO:0000313" key="7">
    <source>
        <dbReference type="EMBL" id="SDY71089.1"/>
    </source>
</evidence>
<dbReference type="STRING" id="1122142.SAMN02910414_02202"/>
<dbReference type="InterPro" id="IPR042187">
    <property type="entry name" value="Flagellin_C_sub2"/>
</dbReference>
<dbReference type="PANTHER" id="PTHR42792:SF2">
    <property type="entry name" value="FLAGELLIN"/>
    <property type="match status" value="1"/>
</dbReference>
<dbReference type="GO" id="GO:0005198">
    <property type="term" value="F:structural molecule activity"/>
    <property type="evidence" value="ECO:0007669"/>
    <property type="project" value="UniProtKB-UniRule"/>
</dbReference>
<evidence type="ECO:0000256" key="2">
    <source>
        <dbReference type="ARBA" id="ARBA00020110"/>
    </source>
</evidence>
<dbReference type="PANTHER" id="PTHR42792">
    <property type="entry name" value="FLAGELLIN"/>
    <property type="match status" value="1"/>
</dbReference>
<dbReference type="AlphaFoldDB" id="A0A1H3M4E4"/>
<gene>
    <name evidence="7" type="ORF">SAMN02910414_02202</name>
</gene>
<dbReference type="SUPFAM" id="SSF64518">
    <property type="entry name" value="Phase 1 flagellin"/>
    <property type="match status" value="1"/>
</dbReference>
<keyword evidence="7" id="KW-0966">Cell projection</keyword>
<organism evidence="7 8">
    <name type="scientific">Lachnobacterium bovis DSM 14045</name>
    <dbReference type="NCBI Taxonomy" id="1122142"/>
    <lineage>
        <taxon>Bacteria</taxon>
        <taxon>Bacillati</taxon>
        <taxon>Bacillota</taxon>
        <taxon>Clostridia</taxon>
        <taxon>Lachnospirales</taxon>
        <taxon>Lachnospiraceae</taxon>
        <taxon>Lachnobacterium</taxon>
    </lineage>
</organism>
<evidence type="ECO:0000259" key="6">
    <source>
        <dbReference type="Pfam" id="PF00700"/>
    </source>
</evidence>
<keyword evidence="7" id="KW-0969">Cilium</keyword>
<comment type="subcellular location">
    <subcellularLocation>
        <location evidence="4">Secreted</location>
    </subcellularLocation>
    <subcellularLocation>
        <location evidence="4">Bacterial flagellum</location>
    </subcellularLocation>
</comment>
<protein>
    <recommendedName>
        <fullName evidence="2 4">Flagellin</fullName>
    </recommendedName>
</protein>
<dbReference type="RefSeq" id="WP_074718906.1">
    <property type="nucleotide sequence ID" value="NZ_FNPG01000030.1"/>
</dbReference>
<name>A0A1H3M4E4_9FIRM</name>
<keyword evidence="4" id="KW-0964">Secreted</keyword>
<comment type="similarity">
    <text evidence="1 4">Belongs to the bacterial flagellin family.</text>
</comment>
<evidence type="ECO:0000313" key="8">
    <source>
        <dbReference type="Proteomes" id="UP000183918"/>
    </source>
</evidence>
<keyword evidence="3 4" id="KW-0975">Bacterial flagellum</keyword>
<sequence>MRINHNLSAVITNNQLKKIEQNLAASTERLSTGYKINKPGDNPAGLAISFRMTSQTKGVSQARDNTSSGISVMQVADGALGEVIAVLQRMRELCVQAASDSNVYEDKLAAQSEIDKLKKEVDRIASDTQYNGKNLLDGSQDIRSYADNADRILISDDVKAGFYKYEIISAAEKAHIDVNSIDFNSDDAFGVDGNLNINGRNIELKADMTNKEVFEKIRQGAEIGEAKFSKDNGVNKLEAIEYGSDYQLDIRCSSQALADKLFANSGDFVQLEDGVVGFKTDDIANYNQYGGKDVGINLHASDDGFSGNATAYTSGNRVQITDINGFSIDFLNCIQADKLATAGEQTLEVTDIGDVTMQVGANQYQEIDVRIPRVSSEALYIEKIDVSTTNGGGRGISILDDAIAAVSKIRSGIGAAQNRLNYAANSLSELELNMTGAYSTLMDTDMAEEMTRYTEQNILNQATISVLSQANDMPQQILALLTK</sequence>
<keyword evidence="8" id="KW-1185">Reference proteome</keyword>
<proteinExistence type="inferred from homology"/>